<sequence length="153" mass="17410">MDFIALLPFDLILIINRGISLSRVNRLAKCYRVWQFVQDVLWVKCGQVLWSEIPEGQCFFNESGLGDPDIDRVNYLNEMVKYWENRSMLVSFSNFSKQYSLSFYWSSLTLTTSGQQPYPTAAMHNSLEIFDTIVGVLVFAVIVGSVGNVVSGF</sequence>
<dbReference type="GO" id="GO:0044877">
    <property type="term" value="F:protein-containing complex binding"/>
    <property type="evidence" value="ECO:0007669"/>
    <property type="project" value="TreeGrafter"/>
</dbReference>
<dbReference type="InterPro" id="IPR050866">
    <property type="entry name" value="CNG_cation_channel"/>
</dbReference>
<accession>A0A1I8B226</accession>
<feature type="transmembrane region" description="Helical" evidence="1">
    <location>
        <begin position="129"/>
        <end position="150"/>
    </location>
</feature>
<dbReference type="GO" id="GO:0005222">
    <property type="term" value="F:intracellularly cAMP-activated cation channel activity"/>
    <property type="evidence" value="ECO:0007669"/>
    <property type="project" value="TreeGrafter"/>
</dbReference>
<keyword evidence="1" id="KW-0472">Membrane</keyword>
<dbReference type="PANTHER" id="PTHR45638">
    <property type="entry name" value="CYCLIC NUCLEOTIDE-GATED CATION CHANNEL SUBUNIT A"/>
    <property type="match status" value="1"/>
</dbReference>
<dbReference type="PANTHER" id="PTHR45638:SF14">
    <property type="entry name" value="CYCLIC NUCLEOTIDE-BINDING DOMAIN-CONTAINING PROTEIN"/>
    <property type="match status" value="1"/>
</dbReference>
<evidence type="ECO:0000313" key="3">
    <source>
        <dbReference type="WBParaSite" id="MhA1_Contig127.frz3.gene50"/>
    </source>
</evidence>
<reference evidence="3" key="1">
    <citation type="submission" date="2016-11" db="UniProtKB">
        <authorList>
            <consortium name="WormBaseParasite"/>
        </authorList>
    </citation>
    <scope>IDENTIFICATION</scope>
</reference>
<evidence type="ECO:0000256" key="1">
    <source>
        <dbReference type="SAM" id="Phobius"/>
    </source>
</evidence>
<keyword evidence="1" id="KW-0812">Transmembrane</keyword>
<protein>
    <submittedName>
        <fullName evidence="3">F-box domain-containing protein</fullName>
    </submittedName>
</protein>
<keyword evidence="1" id="KW-1133">Transmembrane helix</keyword>
<dbReference type="GO" id="GO:0005223">
    <property type="term" value="F:intracellularly cGMP-activated cation channel activity"/>
    <property type="evidence" value="ECO:0007669"/>
    <property type="project" value="TreeGrafter"/>
</dbReference>
<dbReference type="GO" id="GO:0030553">
    <property type="term" value="F:cGMP binding"/>
    <property type="evidence" value="ECO:0007669"/>
    <property type="project" value="TreeGrafter"/>
</dbReference>
<evidence type="ECO:0000313" key="2">
    <source>
        <dbReference type="Proteomes" id="UP000095281"/>
    </source>
</evidence>
<dbReference type="GO" id="GO:0017071">
    <property type="term" value="C:intracellular cyclic nucleotide activated cation channel complex"/>
    <property type="evidence" value="ECO:0007669"/>
    <property type="project" value="TreeGrafter"/>
</dbReference>
<name>A0A1I8B226_MELHA</name>
<dbReference type="AlphaFoldDB" id="A0A1I8B226"/>
<keyword evidence="2" id="KW-1185">Reference proteome</keyword>
<dbReference type="SUPFAM" id="SSF81324">
    <property type="entry name" value="Voltage-gated potassium channels"/>
    <property type="match status" value="1"/>
</dbReference>
<dbReference type="Proteomes" id="UP000095281">
    <property type="component" value="Unplaced"/>
</dbReference>
<organism evidence="2 3">
    <name type="scientific">Meloidogyne hapla</name>
    <name type="common">Root-knot nematode worm</name>
    <dbReference type="NCBI Taxonomy" id="6305"/>
    <lineage>
        <taxon>Eukaryota</taxon>
        <taxon>Metazoa</taxon>
        <taxon>Ecdysozoa</taxon>
        <taxon>Nematoda</taxon>
        <taxon>Chromadorea</taxon>
        <taxon>Rhabditida</taxon>
        <taxon>Tylenchina</taxon>
        <taxon>Tylenchomorpha</taxon>
        <taxon>Tylenchoidea</taxon>
        <taxon>Meloidogynidae</taxon>
        <taxon>Meloidogyninae</taxon>
        <taxon>Meloidogyne</taxon>
    </lineage>
</organism>
<dbReference type="GO" id="GO:0005886">
    <property type="term" value="C:plasma membrane"/>
    <property type="evidence" value="ECO:0007669"/>
    <property type="project" value="TreeGrafter"/>
</dbReference>
<dbReference type="Gene3D" id="1.10.287.70">
    <property type="match status" value="1"/>
</dbReference>
<proteinExistence type="predicted"/>
<dbReference type="WBParaSite" id="MhA1_Contig127.frz3.gene50">
    <property type="protein sequence ID" value="MhA1_Contig127.frz3.gene50"/>
    <property type="gene ID" value="MhA1_Contig127.frz3.gene50"/>
</dbReference>